<dbReference type="GO" id="GO:0009103">
    <property type="term" value="P:lipopolysaccharide biosynthetic process"/>
    <property type="evidence" value="ECO:0007669"/>
    <property type="project" value="TreeGrafter"/>
</dbReference>
<evidence type="ECO:0000256" key="1">
    <source>
        <dbReference type="ARBA" id="ARBA00022679"/>
    </source>
</evidence>
<protein>
    <recommendedName>
        <fullName evidence="2">Glycosyl transferase family 1 domain-containing protein</fullName>
    </recommendedName>
</protein>
<evidence type="ECO:0000313" key="3">
    <source>
        <dbReference type="EMBL" id="EHB93520.1"/>
    </source>
</evidence>
<dbReference type="RefSeq" id="WP_009132819.1">
    <property type="nucleotide sequence ID" value="NZ_CP102250.1"/>
</dbReference>
<dbReference type="SUPFAM" id="SSF53756">
    <property type="entry name" value="UDP-Glycosyltransferase/glycogen phosphorylase"/>
    <property type="match status" value="1"/>
</dbReference>
<dbReference type="Pfam" id="PF00534">
    <property type="entry name" value="Glycos_transf_1"/>
    <property type="match status" value="1"/>
</dbReference>
<name>G5H503_9BACT</name>
<dbReference type="STRING" id="742725.HMPREF9450_00013"/>
<comment type="caution">
    <text evidence="3">The sequence shown here is derived from an EMBL/GenBank/DDBJ whole genome shotgun (WGS) entry which is preliminary data.</text>
</comment>
<feature type="domain" description="Glycosyl transferase family 1" evidence="2">
    <location>
        <begin position="253"/>
        <end position="345"/>
    </location>
</feature>
<dbReference type="PATRIC" id="fig|742725.3.peg.10"/>
<keyword evidence="4" id="KW-1185">Reference proteome</keyword>
<dbReference type="InterPro" id="IPR001296">
    <property type="entry name" value="Glyco_trans_1"/>
</dbReference>
<evidence type="ECO:0000259" key="2">
    <source>
        <dbReference type="Pfam" id="PF00534"/>
    </source>
</evidence>
<dbReference type="Proteomes" id="UP000006008">
    <property type="component" value="Unassembled WGS sequence"/>
</dbReference>
<dbReference type="PANTHER" id="PTHR46401:SF2">
    <property type="entry name" value="GLYCOSYLTRANSFERASE WBBK-RELATED"/>
    <property type="match status" value="1"/>
</dbReference>
<proteinExistence type="predicted"/>
<dbReference type="eggNOG" id="COG0438">
    <property type="taxonomic scope" value="Bacteria"/>
</dbReference>
<dbReference type="GO" id="GO:0016757">
    <property type="term" value="F:glycosyltransferase activity"/>
    <property type="evidence" value="ECO:0007669"/>
    <property type="project" value="InterPro"/>
</dbReference>
<organism evidence="3 4">
    <name type="scientific">Alistipes indistinctus YIT 12060</name>
    <dbReference type="NCBI Taxonomy" id="742725"/>
    <lineage>
        <taxon>Bacteria</taxon>
        <taxon>Pseudomonadati</taxon>
        <taxon>Bacteroidota</taxon>
        <taxon>Bacteroidia</taxon>
        <taxon>Bacteroidales</taxon>
        <taxon>Rikenellaceae</taxon>
        <taxon>Alistipes</taxon>
    </lineage>
</organism>
<dbReference type="EMBL" id="ADLD01000002">
    <property type="protein sequence ID" value="EHB93520.1"/>
    <property type="molecule type" value="Genomic_DNA"/>
</dbReference>
<dbReference type="HOGENOM" id="CLU_009583_43_0_10"/>
<reference evidence="3 4" key="1">
    <citation type="submission" date="2011-08" db="EMBL/GenBank/DDBJ databases">
        <title>The Genome Sequence of Alistipes indistinctus YIT 12060.</title>
        <authorList>
            <consortium name="The Broad Institute Genome Sequencing Platform"/>
            <person name="Earl A."/>
            <person name="Ward D."/>
            <person name="Feldgarden M."/>
            <person name="Gevers D."/>
            <person name="Morotomi M."/>
            <person name="Young S.K."/>
            <person name="Zeng Q."/>
            <person name="Gargeya S."/>
            <person name="Fitzgerald M."/>
            <person name="Haas B."/>
            <person name="Abouelleil A."/>
            <person name="Alvarado L."/>
            <person name="Arachchi H.M."/>
            <person name="Berlin A."/>
            <person name="Brown A."/>
            <person name="Chapman S.B."/>
            <person name="Chen Z."/>
            <person name="Dunbar C."/>
            <person name="Freedman E."/>
            <person name="Gearin G."/>
            <person name="Gellesch M."/>
            <person name="Goldberg J."/>
            <person name="Griggs A."/>
            <person name="Gujja S."/>
            <person name="Heiman D."/>
            <person name="Howarth C."/>
            <person name="Larson L."/>
            <person name="Lui A."/>
            <person name="MacDonald P.J.P."/>
            <person name="Montmayeur A."/>
            <person name="Murphy C."/>
            <person name="Neiman D."/>
            <person name="Pearson M."/>
            <person name="Priest M."/>
            <person name="Roberts A."/>
            <person name="Saif S."/>
            <person name="Shea T."/>
            <person name="Shenoy N."/>
            <person name="Sisk P."/>
            <person name="Stolte C."/>
            <person name="Sykes S."/>
            <person name="Wortman J."/>
            <person name="Nusbaum C."/>
            <person name="Birren B."/>
        </authorList>
    </citation>
    <scope>NUCLEOTIDE SEQUENCE [LARGE SCALE GENOMIC DNA]</scope>
    <source>
        <strain evidence="3 4">YIT 12060</strain>
    </source>
</reference>
<dbReference type="AlphaFoldDB" id="G5H503"/>
<dbReference type="GeneID" id="92816438"/>
<evidence type="ECO:0000313" key="4">
    <source>
        <dbReference type="Proteomes" id="UP000006008"/>
    </source>
</evidence>
<keyword evidence="1" id="KW-0808">Transferase</keyword>
<dbReference type="CDD" id="cd03801">
    <property type="entry name" value="GT4_PimA-like"/>
    <property type="match status" value="1"/>
</dbReference>
<dbReference type="OrthoDB" id="9801609at2"/>
<dbReference type="Gene3D" id="3.40.50.2000">
    <property type="entry name" value="Glycogen Phosphorylase B"/>
    <property type="match status" value="2"/>
</dbReference>
<gene>
    <name evidence="3" type="ORF">HMPREF9450_00013</name>
</gene>
<accession>G5H503</accession>
<dbReference type="PANTHER" id="PTHR46401">
    <property type="entry name" value="GLYCOSYLTRANSFERASE WBBK-RELATED"/>
    <property type="match status" value="1"/>
</dbReference>
<sequence length="369" mass="41818">MDDSYTFAMNILFIIPSVKTGGGNRVFIELASRLSRDHEITMLYPNNSTDKHTFAVSGNVRFVSVGKTASGKIGKLINLWRTIRYANRRYADWTTVYSDPLFALFAGWLKAKRKWRFVQADDYRIFDDGMLLHGVFLKIYKWLCKRSFRSSRVRFIFNSRFVHERFCRDAGRTDVALRLVHPAIEQRIFTATGRSGVDTGICLIARKHPGKGLVTFLDVYRRLPEAVRDRVGPVTFVSHDDLSAFDLTGIEIVRPKNDMEIADAYRKAGIFISTSWREGFGLPPLEAMACGCACIVSESGGVDEYVRAGENCLTFPPRDEKALEDRLLVLLNDNVLRETLAKAGTATALRFSWERSAGQFLAIVRDEQC</sequence>